<dbReference type="AlphaFoldDB" id="A0A833H2B7"/>
<feature type="signal peptide" evidence="1">
    <location>
        <begin position="1"/>
        <end position="19"/>
    </location>
</feature>
<dbReference type="InterPro" id="IPR014553">
    <property type="entry name" value="Aminopept"/>
</dbReference>
<dbReference type="PROSITE" id="PS51257">
    <property type="entry name" value="PROKAR_LIPOPROTEIN"/>
    <property type="match status" value="1"/>
</dbReference>
<protein>
    <submittedName>
        <fullName evidence="2">Aminopeptidase</fullName>
    </submittedName>
</protein>
<evidence type="ECO:0000313" key="2">
    <source>
        <dbReference type="EMBL" id="KAB2933212.1"/>
    </source>
</evidence>
<evidence type="ECO:0000313" key="3">
    <source>
        <dbReference type="Proteomes" id="UP000460298"/>
    </source>
</evidence>
<sequence>MKRLAPLLLSLSISCTAGAPLYLVEQGLGQAGILWGRRSVDEVLDDPSLSAEQREKLLFMREVRLYAKERLKLKDTESFQSYVRVPGEAVSYLVMAAPELELRSERWWFPIVGEVPYLGFFDPADADAFEQYLKKRGWDTHRGQAAAYSTLGWFSDPVFSSQLNYSKAYLAGLVIHEMVHSTVWVKGHPEFNEGLASFIEEKGRQQYFYETEGERSPTLERLSLINKEEQRLNALLDETAAELKTLYQSSIPDSEKRTRKGEILAALKERLRAAQGFRLINMAKLADEEWNNARFAARSVYKSDWPVFEREFELCKHDLPCFIEKYRVWAENPDENADRWSLY</sequence>
<dbReference type="Proteomes" id="UP000460298">
    <property type="component" value="Unassembled WGS sequence"/>
</dbReference>
<dbReference type="EMBL" id="WBUI01000006">
    <property type="protein sequence ID" value="KAB2933212.1"/>
    <property type="molecule type" value="Genomic_DNA"/>
</dbReference>
<comment type="caution">
    <text evidence="2">The sequence shown here is derived from an EMBL/GenBank/DDBJ whole genome shotgun (WGS) entry which is preliminary data.</text>
</comment>
<reference evidence="2 3" key="1">
    <citation type="submission" date="2019-10" db="EMBL/GenBank/DDBJ databases">
        <title>Extracellular Electron Transfer in a Candidatus Methanoperedens spp. Enrichment Culture.</title>
        <authorList>
            <person name="Berger S."/>
            <person name="Rangel Shaw D."/>
            <person name="Berben T."/>
            <person name="In 'T Zandt M."/>
            <person name="Frank J."/>
            <person name="Reimann J."/>
            <person name="Jetten M.S.M."/>
            <person name="Welte C.U."/>
        </authorList>
    </citation>
    <scope>NUCLEOTIDE SEQUENCE [LARGE SCALE GENOMIC DNA]</scope>
    <source>
        <strain evidence="2">SB12</strain>
    </source>
</reference>
<keyword evidence="2" id="KW-0031">Aminopeptidase</keyword>
<organism evidence="2 3">
    <name type="scientific">Leptonema illini</name>
    <dbReference type="NCBI Taxonomy" id="183"/>
    <lineage>
        <taxon>Bacteria</taxon>
        <taxon>Pseudomonadati</taxon>
        <taxon>Spirochaetota</taxon>
        <taxon>Spirochaetia</taxon>
        <taxon>Leptospirales</taxon>
        <taxon>Leptospiraceae</taxon>
        <taxon>Leptonema</taxon>
    </lineage>
</organism>
<feature type="chain" id="PRO_5032753111" evidence="1">
    <location>
        <begin position="20"/>
        <end position="343"/>
    </location>
</feature>
<accession>A0A833H2B7</accession>
<evidence type="ECO:0000256" key="1">
    <source>
        <dbReference type="SAM" id="SignalP"/>
    </source>
</evidence>
<name>A0A833H2B7_9LEPT</name>
<keyword evidence="1" id="KW-0732">Signal</keyword>
<keyword evidence="2" id="KW-0645">Protease</keyword>
<gene>
    <name evidence="2" type="ORF">F9K24_07650</name>
</gene>
<dbReference type="PIRSF" id="PIRSF029285">
    <property type="entry name" value="Aminopept"/>
    <property type="match status" value="1"/>
</dbReference>
<keyword evidence="2" id="KW-0378">Hydrolase</keyword>
<dbReference type="GO" id="GO:0004177">
    <property type="term" value="F:aminopeptidase activity"/>
    <property type="evidence" value="ECO:0007669"/>
    <property type="project" value="UniProtKB-KW"/>
</dbReference>
<dbReference type="Pfam" id="PF10023">
    <property type="entry name" value="Aminopep"/>
    <property type="match status" value="1"/>
</dbReference>
<proteinExistence type="predicted"/>